<evidence type="ECO:0000259" key="5">
    <source>
        <dbReference type="Pfam" id="PF17187"/>
    </source>
</evidence>
<dbReference type="PANTHER" id="PTHR47107:SF1">
    <property type="entry name" value="CERAMIDE-BINDING PROTEIN SVF1-RELATED"/>
    <property type="match status" value="1"/>
</dbReference>
<proteinExistence type="inferred from homology"/>
<accession>A0ABR1PK88</accession>
<keyword evidence="3" id="KW-0963">Cytoplasm</keyword>
<organism evidence="6 7">
    <name type="scientific">Diaporthe eres</name>
    <name type="common">Phomopsis oblonga</name>
    <dbReference type="NCBI Taxonomy" id="83184"/>
    <lineage>
        <taxon>Eukaryota</taxon>
        <taxon>Fungi</taxon>
        <taxon>Dikarya</taxon>
        <taxon>Ascomycota</taxon>
        <taxon>Pezizomycotina</taxon>
        <taxon>Sordariomycetes</taxon>
        <taxon>Sordariomycetidae</taxon>
        <taxon>Diaporthales</taxon>
        <taxon>Diaporthaceae</taxon>
        <taxon>Diaporthe</taxon>
        <taxon>Diaporthe eres species complex</taxon>
    </lineage>
</organism>
<evidence type="ECO:0000256" key="1">
    <source>
        <dbReference type="ARBA" id="ARBA00004496"/>
    </source>
</evidence>
<reference evidence="6 7" key="1">
    <citation type="submission" date="2024-02" db="EMBL/GenBank/DDBJ databases">
        <title>De novo assembly and annotation of 12 fungi associated with fruit tree decline syndrome in Ontario, Canada.</title>
        <authorList>
            <person name="Sulman M."/>
            <person name="Ellouze W."/>
            <person name="Ilyukhin E."/>
        </authorList>
    </citation>
    <scope>NUCLEOTIDE SEQUENCE [LARGE SCALE GENOMIC DNA]</scope>
    <source>
        <strain evidence="6 7">M169</strain>
    </source>
</reference>
<dbReference type="InterPro" id="IPR051385">
    <property type="entry name" value="Ceramide-binding_SVF1"/>
</dbReference>
<feature type="domain" description="Svf1-like C-terminal" evidence="5">
    <location>
        <begin position="226"/>
        <end position="390"/>
    </location>
</feature>
<dbReference type="SUPFAM" id="SSF159245">
    <property type="entry name" value="AttH-like"/>
    <property type="match status" value="1"/>
</dbReference>
<evidence type="ECO:0000256" key="2">
    <source>
        <dbReference type="ARBA" id="ARBA00009069"/>
    </source>
</evidence>
<evidence type="ECO:0000313" key="7">
    <source>
        <dbReference type="Proteomes" id="UP001430848"/>
    </source>
</evidence>
<feature type="domain" description="Svf1-like N-terminal" evidence="4">
    <location>
        <begin position="55"/>
        <end position="224"/>
    </location>
</feature>
<comment type="subcellular location">
    <subcellularLocation>
        <location evidence="1">Cytoplasm</location>
    </subcellularLocation>
</comment>
<dbReference type="Proteomes" id="UP001430848">
    <property type="component" value="Unassembled WGS sequence"/>
</dbReference>
<dbReference type="Pfam" id="PF17187">
    <property type="entry name" value="Svf1_C"/>
    <property type="match status" value="1"/>
</dbReference>
<evidence type="ECO:0000256" key="3">
    <source>
        <dbReference type="ARBA" id="ARBA00022490"/>
    </source>
</evidence>
<evidence type="ECO:0000259" key="4">
    <source>
        <dbReference type="Pfam" id="PF08622"/>
    </source>
</evidence>
<evidence type="ECO:0000313" key="6">
    <source>
        <dbReference type="EMBL" id="KAK7738754.1"/>
    </source>
</evidence>
<dbReference type="EMBL" id="JAKNSF020000005">
    <property type="protein sequence ID" value="KAK7738754.1"/>
    <property type="molecule type" value="Genomic_DNA"/>
</dbReference>
<gene>
    <name evidence="6" type="primary">SVF1</name>
    <name evidence="6" type="ORF">SLS63_002091</name>
</gene>
<protein>
    <submittedName>
        <fullName evidence="6">Cell survival pathways protein</fullName>
    </submittedName>
</protein>
<dbReference type="InterPro" id="IPR033394">
    <property type="entry name" value="Svf1-like_C"/>
</dbReference>
<dbReference type="InterPro" id="IPR013931">
    <property type="entry name" value="Svf1-like_N"/>
</dbReference>
<name>A0ABR1PK88_DIAER</name>
<keyword evidence="7" id="KW-1185">Reference proteome</keyword>
<dbReference type="Pfam" id="PF08622">
    <property type="entry name" value="Svf1"/>
    <property type="match status" value="1"/>
</dbReference>
<comment type="similarity">
    <text evidence="2">Belongs to the SVF1 family.</text>
</comment>
<sequence length="391" mass="43467">MFKWAQKQLADVAGTKEPIYGPSAIRNVSEQAKTTPYTELKRDDMKWYAMNTTSVETFSFYLTSDNGHAALAQVIYSNVAYDVTKDPKARGIRTTCQFNSKVFYPDEKKDFLWCSTQLKDVEFSEDKCNFYAQDCAVELSADGEYYTIKSMTDQRAIVNLTIRKAAPGFVSGKDGKTLFGTDLSNPWGSMRHGFWPRCTAEGTITTSDGPIDYKGKALFIHALQGMKPHHAAARWNYVNFQGPNVSAILMEYTTPPSYGSTEVNVGGIAKDGDIIAAGCSNTVTHTRIKKDTENSWPEPEAIKCDWSGTTKDGKPVVGLLETDLEQRLDKIDVMAEVPGFVKQIVAGAAGTKPYIYQYMPRQRKVTLKLKIGDTETVEEGILFSEATFISE</sequence>
<dbReference type="PANTHER" id="PTHR47107">
    <property type="entry name" value="SVF1-LIKE PROTEIN YDR222W-RELATED"/>
    <property type="match status" value="1"/>
</dbReference>
<comment type="caution">
    <text evidence="6">The sequence shown here is derived from an EMBL/GenBank/DDBJ whole genome shotgun (WGS) entry which is preliminary data.</text>
</comment>